<dbReference type="InterPro" id="IPR029069">
    <property type="entry name" value="HotDog_dom_sf"/>
</dbReference>
<comment type="caution">
    <text evidence="3">The sequence shown here is derived from an EMBL/GenBank/DDBJ whole genome shotgun (WGS) entry which is preliminary data.</text>
</comment>
<evidence type="ECO:0000313" key="3">
    <source>
        <dbReference type="EMBL" id="KAF9886619.1"/>
    </source>
</evidence>
<dbReference type="InterPro" id="IPR049449">
    <property type="entry name" value="TesB_ACOT8-like_N"/>
</dbReference>
<protein>
    <recommendedName>
        <fullName evidence="5">Thioesterase-like superfamily-domain-containing protein</fullName>
    </recommendedName>
</protein>
<keyword evidence="4" id="KW-1185">Reference proteome</keyword>
<accession>A0AAD4GQR4</accession>
<dbReference type="InterPro" id="IPR052389">
    <property type="entry name" value="Sec_Metab_Biosynth-Assoc"/>
</dbReference>
<dbReference type="EMBL" id="VCAU01000074">
    <property type="protein sequence ID" value="KAF9886619.1"/>
    <property type="molecule type" value="Genomic_DNA"/>
</dbReference>
<evidence type="ECO:0008006" key="5">
    <source>
        <dbReference type="Google" id="ProtNLM"/>
    </source>
</evidence>
<dbReference type="Gene3D" id="2.40.160.210">
    <property type="entry name" value="Acyl-CoA thioesterase, double hotdog domain"/>
    <property type="match status" value="1"/>
</dbReference>
<dbReference type="Pfam" id="PF13622">
    <property type="entry name" value="4HBT_3"/>
    <property type="match status" value="1"/>
</dbReference>
<dbReference type="PANTHER" id="PTHR38110:SF4">
    <property type="entry name" value="THIOESTERASE-LIKE SUPERFAMILY-DOMAIN-CONTAINING PROTEIN"/>
    <property type="match status" value="1"/>
</dbReference>
<organism evidence="3 4">
    <name type="scientific">Aspergillus nanangensis</name>
    <dbReference type="NCBI Taxonomy" id="2582783"/>
    <lineage>
        <taxon>Eukaryota</taxon>
        <taxon>Fungi</taxon>
        <taxon>Dikarya</taxon>
        <taxon>Ascomycota</taxon>
        <taxon>Pezizomycotina</taxon>
        <taxon>Eurotiomycetes</taxon>
        <taxon>Eurotiomycetidae</taxon>
        <taxon>Eurotiales</taxon>
        <taxon>Aspergillaceae</taxon>
        <taxon>Aspergillus</taxon>
        <taxon>Aspergillus subgen. Circumdati</taxon>
    </lineage>
</organism>
<feature type="domain" description="Acyl-CoA thioesterase-like N-terminal HotDog" evidence="1">
    <location>
        <begin position="32"/>
        <end position="107"/>
    </location>
</feature>
<name>A0AAD4GQR4_ASPNN</name>
<dbReference type="AlphaFoldDB" id="A0AAD4GQR4"/>
<dbReference type="Pfam" id="PF20789">
    <property type="entry name" value="4HBT_3C"/>
    <property type="match status" value="1"/>
</dbReference>
<sequence>MASQKSLSPLLRAVSSVTPDKDLSNQFRVRIAPEWTTQHSVLGGFLNALMLSTAKRFLALTYGETRFPDPIHVFVQFLKMVPPGEVIISCTPLRFSSRQCVLKVELSPKVAPDSSSSSSSSSNPPDASAVISIATFADISKESGFTLEAQPSVPARLPNRLTECATIDDPVVDATPVTSKLNWVAPRLPGTFWGHRLGGHTREVWVSFRDGSKIEDILSVAFLSDLPLQPPATHRQGFYLRHALSTLCLSVEFKKRPDPTTQWVMIRSNSYRVTNGRYDVNIQIFDEHENLLALSNHVLNITELRPSLRRTKI</sequence>
<dbReference type="PANTHER" id="PTHR38110">
    <property type="entry name" value="CHROMOSOME 23, WHOLE GENOME SHOTGUN SEQUENCE"/>
    <property type="match status" value="1"/>
</dbReference>
<dbReference type="InterPro" id="IPR049450">
    <property type="entry name" value="ACOT8-like_C"/>
</dbReference>
<evidence type="ECO:0000259" key="1">
    <source>
        <dbReference type="Pfam" id="PF13622"/>
    </source>
</evidence>
<gene>
    <name evidence="3" type="ORF">FE257_011259</name>
</gene>
<evidence type="ECO:0000313" key="4">
    <source>
        <dbReference type="Proteomes" id="UP001194746"/>
    </source>
</evidence>
<reference evidence="3" key="1">
    <citation type="journal article" date="2019" name="Beilstein J. Org. Chem.">
        <title>Nanangenines: drimane sesquiterpenoids as the dominant metabolite cohort of a novel Australian fungus, Aspergillus nanangensis.</title>
        <authorList>
            <person name="Lacey H.J."/>
            <person name="Gilchrist C.L.M."/>
            <person name="Crombie A."/>
            <person name="Kalaitzis J.A."/>
            <person name="Vuong D."/>
            <person name="Rutledge P.J."/>
            <person name="Turner P."/>
            <person name="Pitt J.I."/>
            <person name="Lacey E."/>
            <person name="Chooi Y.H."/>
            <person name="Piggott A.M."/>
        </authorList>
    </citation>
    <scope>NUCLEOTIDE SEQUENCE</scope>
    <source>
        <strain evidence="3">MST-FP2251</strain>
    </source>
</reference>
<reference evidence="3" key="2">
    <citation type="submission" date="2020-02" db="EMBL/GenBank/DDBJ databases">
        <authorList>
            <person name="Gilchrist C.L.M."/>
            <person name="Chooi Y.-H."/>
        </authorList>
    </citation>
    <scope>NUCLEOTIDE SEQUENCE</scope>
    <source>
        <strain evidence="3">MST-FP2251</strain>
    </source>
</reference>
<proteinExistence type="predicted"/>
<evidence type="ECO:0000259" key="2">
    <source>
        <dbReference type="Pfam" id="PF20789"/>
    </source>
</evidence>
<dbReference type="InterPro" id="IPR042171">
    <property type="entry name" value="Acyl-CoA_hotdog"/>
</dbReference>
<dbReference type="Proteomes" id="UP001194746">
    <property type="component" value="Unassembled WGS sequence"/>
</dbReference>
<feature type="domain" description="Acyl-CoA thioesterase-like C-terminal" evidence="2">
    <location>
        <begin position="163"/>
        <end position="299"/>
    </location>
</feature>
<dbReference type="SUPFAM" id="SSF54637">
    <property type="entry name" value="Thioesterase/thiol ester dehydrase-isomerase"/>
    <property type="match status" value="1"/>
</dbReference>